<gene>
    <name evidence="1" type="ORF">G3446_22890</name>
</gene>
<evidence type="ECO:0000313" key="1">
    <source>
        <dbReference type="EMBL" id="NEV64679.1"/>
    </source>
</evidence>
<sequence length="83" mass="9242">MRLLAILAGFVPWVGWDDWEVHNGLLFPPGYRRGGIAPGEFFALVFYRQQVSAYQEANAQLCARIADLERALRAARPGSQAHG</sequence>
<protein>
    <submittedName>
        <fullName evidence="1">Uncharacterized protein</fullName>
    </submittedName>
</protein>
<comment type="caution">
    <text evidence="1">The sequence shown here is derived from an EMBL/GenBank/DDBJ whole genome shotgun (WGS) entry which is preliminary data.</text>
</comment>
<dbReference type="AlphaFoldDB" id="A0A6M0K5H3"/>
<dbReference type="Proteomes" id="UP000483379">
    <property type="component" value="Unassembled WGS sequence"/>
</dbReference>
<reference evidence="1 2" key="1">
    <citation type="submission" date="2020-02" db="EMBL/GenBank/DDBJ databases">
        <title>Genome sequences of Thiorhodococcus mannitoliphagus and Thiorhodococcus minor, purple sulfur photosynthetic bacteria in the gammaproteobacterial family, Chromatiaceae.</title>
        <authorList>
            <person name="Aviles F.A."/>
            <person name="Meyer T.E."/>
            <person name="Kyndt J.A."/>
        </authorList>
    </citation>
    <scope>NUCLEOTIDE SEQUENCE [LARGE SCALE GENOMIC DNA]</scope>
    <source>
        <strain evidence="1 2">DSM 11518</strain>
    </source>
</reference>
<dbReference type="RefSeq" id="WP_164455652.1">
    <property type="nucleotide sequence ID" value="NZ_JAAIJQ010000104.1"/>
</dbReference>
<dbReference type="EMBL" id="JAAIJQ010000104">
    <property type="protein sequence ID" value="NEV64679.1"/>
    <property type="molecule type" value="Genomic_DNA"/>
</dbReference>
<proteinExistence type="predicted"/>
<organism evidence="1 2">
    <name type="scientific">Thiorhodococcus minor</name>
    <dbReference type="NCBI Taxonomy" id="57489"/>
    <lineage>
        <taxon>Bacteria</taxon>
        <taxon>Pseudomonadati</taxon>
        <taxon>Pseudomonadota</taxon>
        <taxon>Gammaproteobacteria</taxon>
        <taxon>Chromatiales</taxon>
        <taxon>Chromatiaceae</taxon>
        <taxon>Thiorhodococcus</taxon>
    </lineage>
</organism>
<accession>A0A6M0K5H3</accession>
<keyword evidence="2" id="KW-1185">Reference proteome</keyword>
<evidence type="ECO:0000313" key="2">
    <source>
        <dbReference type="Proteomes" id="UP000483379"/>
    </source>
</evidence>
<name>A0A6M0K5H3_9GAMM</name>